<dbReference type="InterPro" id="IPR052028">
    <property type="entry name" value="HipA_Ser/Thr_kinase"/>
</dbReference>
<comment type="caution">
    <text evidence="5">The sequence shown here is derived from an EMBL/GenBank/DDBJ whole genome shotgun (WGS) entry which is preliminary data.</text>
</comment>
<dbReference type="AlphaFoldDB" id="A0A149QY04"/>
<evidence type="ECO:0000313" key="5">
    <source>
        <dbReference type="EMBL" id="KXV02192.1"/>
    </source>
</evidence>
<dbReference type="Gene3D" id="1.10.1070.20">
    <property type="match status" value="1"/>
</dbReference>
<accession>A0A149QY04</accession>
<dbReference type="PANTHER" id="PTHR37419:SF8">
    <property type="entry name" value="TOXIN YJJJ"/>
    <property type="match status" value="1"/>
</dbReference>
<evidence type="ECO:0000313" key="6">
    <source>
        <dbReference type="Proteomes" id="UP000075573"/>
    </source>
</evidence>
<keyword evidence="3" id="KW-0418">Kinase</keyword>
<dbReference type="GO" id="GO:0004674">
    <property type="term" value="F:protein serine/threonine kinase activity"/>
    <property type="evidence" value="ECO:0007669"/>
    <property type="project" value="TreeGrafter"/>
</dbReference>
<dbReference type="PANTHER" id="PTHR37419">
    <property type="entry name" value="SERINE/THREONINE-PROTEIN KINASE TOXIN HIPA"/>
    <property type="match status" value="1"/>
</dbReference>
<feature type="domain" description="HipA-like C-terminal" evidence="4">
    <location>
        <begin position="178"/>
        <end position="405"/>
    </location>
</feature>
<reference evidence="5 6" key="1">
    <citation type="submission" date="2015-06" db="EMBL/GenBank/DDBJ databases">
        <title>Improved classification and identification of acetic acid bacteria using matrix-assisted laser desorption/ionization time-of-flight mass spectrometry; Gluconobacter nephelii and Gluconobacter uchimurae are later heterotypic synonyms of Gluconobacter japonicus and Gluconobacter oxydans, respectively.</title>
        <authorList>
            <person name="Li L."/>
            <person name="Cleenwerck I."/>
            <person name="De Vuyst L."/>
            <person name="Vandamme P."/>
        </authorList>
    </citation>
    <scope>NUCLEOTIDE SEQUENCE [LARGE SCALE GENOMIC DNA]</scope>
    <source>
        <strain evidence="5 6">LMG 1764</strain>
    </source>
</reference>
<organism evidence="5 6">
    <name type="scientific">Gluconobacter potus</name>
    <dbReference type="NCBI Taxonomy" id="2724927"/>
    <lineage>
        <taxon>Bacteria</taxon>
        <taxon>Pseudomonadati</taxon>
        <taxon>Pseudomonadota</taxon>
        <taxon>Alphaproteobacteria</taxon>
        <taxon>Acetobacterales</taxon>
        <taxon>Acetobacteraceae</taxon>
        <taxon>Gluconobacter</taxon>
    </lineage>
</organism>
<dbReference type="Proteomes" id="UP000075573">
    <property type="component" value="Unassembled WGS sequence"/>
</dbReference>
<protein>
    <recommendedName>
        <fullName evidence="4">HipA-like C-terminal domain-containing protein</fullName>
    </recommendedName>
</protein>
<proteinExistence type="inferred from homology"/>
<evidence type="ECO:0000256" key="3">
    <source>
        <dbReference type="ARBA" id="ARBA00022777"/>
    </source>
</evidence>
<dbReference type="PATRIC" id="fig|442.7.peg.3202"/>
<name>A0A149QY04_9PROT</name>
<keyword evidence="2" id="KW-0808">Transferase</keyword>
<dbReference type="EMBL" id="LHZB01000101">
    <property type="protein sequence ID" value="KXV02192.1"/>
    <property type="molecule type" value="Genomic_DNA"/>
</dbReference>
<evidence type="ECO:0000256" key="2">
    <source>
        <dbReference type="ARBA" id="ARBA00022679"/>
    </source>
</evidence>
<dbReference type="GO" id="GO:0005829">
    <property type="term" value="C:cytosol"/>
    <property type="evidence" value="ECO:0007669"/>
    <property type="project" value="TreeGrafter"/>
</dbReference>
<evidence type="ECO:0000256" key="1">
    <source>
        <dbReference type="ARBA" id="ARBA00010164"/>
    </source>
</evidence>
<gene>
    <name evidence="5" type="ORF">AD929_03575</name>
</gene>
<dbReference type="Pfam" id="PF07804">
    <property type="entry name" value="HipA_C"/>
    <property type="match status" value="1"/>
</dbReference>
<dbReference type="InterPro" id="IPR012893">
    <property type="entry name" value="HipA-like_C"/>
</dbReference>
<evidence type="ECO:0000259" key="4">
    <source>
        <dbReference type="Pfam" id="PF07804"/>
    </source>
</evidence>
<comment type="similarity">
    <text evidence="1">Belongs to the HipA Ser/Thr kinase family.</text>
</comment>
<sequence length="442" mass="49665">MAISKTKECYVYVTLPGQTEPVTAGRFVVDYVDPHAPVGIFVYRKSYLDRDDFIPLDPVNLPKSHSQYEQHILDGLFGAFRDASPDFWGRQVIDRSKLAQGGAVGFTDFEYLLNGPEDRVGALSFGTNKEPPPPVRDFSRRFNLTELMELATKIEEREVIEDSSAQGTQAEQLLLARTSMGGARPKASVWGESDGKLWLAKFKASKDRWNDPRVEHATLLLAKACGIRVVNTHVETIGGSDVLFSERFDRDTTDGLDLMKKKQVISGLTVLNDTDVASARTRWSYPLLAAEIRKVSVEPDDDARELYRRMVFNALITNTDDHPRNHALMMDGRGWRLSPAYDLTPRPTISPTRHHAMSVGKDAWGNPSSEGLTQTLLSQCDDFCYSQAQAEALIVRTRDIIQKSWESLFLVEGVKPVECDMLRSAFTPEVLLQGVEKLRKKR</sequence>